<dbReference type="PATRIC" id="fig|1095750.3.peg.256"/>
<evidence type="ECO:0000313" key="1">
    <source>
        <dbReference type="EMBL" id="EIC97007.1"/>
    </source>
</evidence>
<gene>
    <name evidence="1" type="ORF">HMPREF9970_0710</name>
</gene>
<evidence type="ECO:0000313" key="2">
    <source>
        <dbReference type="Proteomes" id="UP000005039"/>
    </source>
</evidence>
<protein>
    <submittedName>
        <fullName evidence="1">Uncharacterized protein</fullName>
    </submittedName>
</protein>
<reference evidence="1 2" key="1">
    <citation type="submission" date="2012-03" db="EMBL/GenBank/DDBJ databases">
        <authorList>
            <person name="Durkin A.S."/>
            <person name="McCorrison J."/>
            <person name="Torralba M."/>
            <person name="Gillis M."/>
            <person name="Methe B."/>
            <person name="Sutton G."/>
            <person name="Nelson K.E."/>
        </authorList>
    </citation>
    <scope>NUCLEOTIDE SEQUENCE [LARGE SCALE GENOMIC DNA]</scope>
    <source>
        <strain evidence="1 2">F0468</strain>
    </source>
</reference>
<dbReference type="Proteomes" id="UP000005039">
    <property type="component" value="Unassembled WGS sequence"/>
</dbReference>
<dbReference type="EMBL" id="AJGH01000012">
    <property type="protein sequence ID" value="EIC97007.1"/>
    <property type="molecule type" value="Genomic_DNA"/>
</dbReference>
<sequence length="205" mass="24603">MTNSCKGNINCKYPHVIITDRKEPTMLLKIRYDQEFQFINLNSEEKKQLMLSLSLDDCKELSEEECDKYIQTEFDNQFNKPEYNSWHKFYRHRGYSKSQLDDYDNSHDTIDINVPFMDEVMDDRVFYKGEIEITERMECEYICNWILKVLSKKPKWADAFISVRMYNIPIKKYASNIGISDTSIISKWIKRASSKLQKNYKNRHI</sequence>
<dbReference type="AlphaFoldDB" id="I0RBE9"/>
<accession>I0RBE9</accession>
<name>I0RBE9_9FIRM</name>
<dbReference type="eggNOG" id="COG1595">
    <property type="taxonomic scope" value="Bacteria"/>
</dbReference>
<proteinExistence type="predicted"/>
<keyword evidence="2" id="KW-1185">Reference proteome</keyword>
<comment type="caution">
    <text evidence="1">The sequence shown here is derived from an EMBL/GenBank/DDBJ whole genome shotgun (WGS) entry which is preliminary data.</text>
</comment>
<organism evidence="1 2">
    <name type="scientific">Lachnoanaerobaculum saburreum F0468</name>
    <dbReference type="NCBI Taxonomy" id="1095750"/>
    <lineage>
        <taxon>Bacteria</taxon>
        <taxon>Bacillati</taxon>
        <taxon>Bacillota</taxon>
        <taxon>Clostridia</taxon>
        <taxon>Lachnospirales</taxon>
        <taxon>Lachnospiraceae</taxon>
        <taxon>Lachnoanaerobaculum</taxon>
    </lineage>
</organism>